<name>A0A8K0L2D3_9PEZI</name>
<proteinExistence type="inferred from homology"/>
<dbReference type="EMBL" id="JAESVG020000007">
    <property type="protein sequence ID" value="KAG8626185.1"/>
    <property type="molecule type" value="Genomic_DNA"/>
</dbReference>
<evidence type="ECO:0000256" key="3">
    <source>
        <dbReference type="ARBA" id="ARBA00022898"/>
    </source>
</evidence>
<dbReference type="InterPro" id="IPR002129">
    <property type="entry name" value="PyrdxlP-dep_de-COase"/>
</dbReference>
<evidence type="ECO:0000256" key="4">
    <source>
        <dbReference type="ARBA" id="ARBA00023239"/>
    </source>
</evidence>
<accession>A0A8K0L2D3</accession>
<dbReference type="GO" id="GO:0030170">
    <property type="term" value="F:pyridoxal phosphate binding"/>
    <property type="evidence" value="ECO:0007669"/>
    <property type="project" value="InterPro"/>
</dbReference>
<dbReference type="InterPro" id="IPR015421">
    <property type="entry name" value="PyrdxlP-dep_Trfase_major"/>
</dbReference>
<dbReference type="Proteomes" id="UP000809789">
    <property type="component" value="Unassembled WGS sequence"/>
</dbReference>
<dbReference type="PANTHER" id="PTHR11999:SF165">
    <property type="entry name" value="DECARBOXYLASE, PUTATIVE (AFU_ORTHOLOGUE AFUA_2G04980)-RELATED"/>
    <property type="match status" value="1"/>
</dbReference>
<evidence type="ECO:0000256" key="6">
    <source>
        <dbReference type="RuleBase" id="RU000382"/>
    </source>
</evidence>
<dbReference type="GO" id="GO:0019752">
    <property type="term" value="P:carboxylic acid metabolic process"/>
    <property type="evidence" value="ECO:0007669"/>
    <property type="project" value="InterPro"/>
</dbReference>
<keyword evidence="3 5" id="KW-0663">Pyridoxal phosphate</keyword>
<dbReference type="Pfam" id="PF00282">
    <property type="entry name" value="Pyridoxal_deC"/>
    <property type="match status" value="1"/>
</dbReference>
<dbReference type="AlphaFoldDB" id="A0A8K0L2D3"/>
<keyword evidence="4 6" id="KW-0456">Lyase</keyword>
<evidence type="ECO:0008006" key="9">
    <source>
        <dbReference type="Google" id="ProtNLM"/>
    </source>
</evidence>
<dbReference type="Gene3D" id="3.40.640.10">
    <property type="entry name" value="Type I PLP-dependent aspartate aminotransferase-like (Major domain)"/>
    <property type="match status" value="1"/>
</dbReference>
<comment type="cofactor">
    <cofactor evidence="1 5 6">
        <name>pyridoxal 5'-phosphate</name>
        <dbReference type="ChEBI" id="CHEBI:597326"/>
    </cofactor>
</comment>
<dbReference type="InterPro" id="IPR010977">
    <property type="entry name" value="Aromatic_deC"/>
</dbReference>
<feature type="modified residue" description="N6-(pyridoxal phosphate)lysine" evidence="5">
    <location>
        <position position="300"/>
    </location>
</feature>
<protein>
    <recommendedName>
        <fullName evidence="9">Pyridoxal phosphate-dependent transferase</fullName>
    </recommendedName>
</protein>
<evidence type="ECO:0000256" key="1">
    <source>
        <dbReference type="ARBA" id="ARBA00001933"/>
    </source>
</evidence>
<dbReference type="SUPFAM" id="SSF53383">
    <property type="entry name" value="PLP-dependent transferases"/>
    <property type="match status" value="1"/>
</dbReference>
<dbReference type="OrthoDB" id="2161780at2759"/>
<evidence type="ECO:0000256" key="5">
    <source>
        <dbReference type="PIRSR" id="PIRSR602129-50"/>
    </source>
</evidence>
<comment type="similarity">
    <text evidence="2 6">Belongs to the group II decarboxylase family.</text>
</comment>
<comment type="caution">
    <text evidence="7">The sequence shown here is derived from an EMBL/GenBank/DDBJ whole genome shotgun (WGS) entry which is preliminary data.</text>
</comment>
<reference evidence="7" key="1">
    <citation type="submission" date="2021-07" db="EMBL/GenBank/DDBJ databases">
        <title>Elsinoe batatas strain:CRI-CJ2 Genome sequencing and assembly.</title>
        <authorList>
            <person name="Huang L."/>
        </authorList>
    </citation>
    <scope>NUCLEOTIDE SEQUENCE</scope>
    <source>
        <strain evidence="7">CRI-CJ2</strain>
    </source>
</reference>
<keyword evidence="8" id="KW-1185">Reference proteome</keyword>
<organism evidence="7 8">
    <name type="scientific">Elsinoe batatas</name>
    <dbReference type="NCBI Taxonomy" id="2601811"/>
    <lineage>
        <taxon>Eukaryota</taxon>
        <taxon>Fungi</taxon>
        <taxon>Dikarya</taxon>
        <taxon>Ascomycota</taxon>
        <taxon>Pezizomycotina</taxon>
        <taxon>Dothideomycetes</taxon>
        <taxon>Dothideomycetidae</taxon>
        <taxon>Myriangiales</taxon>
        <taxon>Elsinoaceae</taxon>
        <taxon>Elsinoe</taxon>
    </lineage>
</organism>
<dbReference type="GO" id="GO:0005737">
    <property type="term" value="C:cytoplasm"/>
    <property type="evidence" value="ECO:0007669"/>
    <property type="project" value="TreeGrafter"/>
</dbReference>
<gene>
    <name evidence="7" type="ORF">KVT40_006586</name>
</gene>
<dbReference type="PANTHER" id="PTHR11999">
    <property type="entry name" value="GROUP II PYRIDOXAL-5-PHOSPHATE DECARBOXYLASE"/>
    <property type="match status" value="1"/>
</dbReference>
<dbReference type="GO" id="GO:0016831">
    <property type="term" value="F:carboxy-lyase activity"/>
    <property type="evidence" value="ECO:0007669"/>
    <property type="project" value="TreeGrafter"/>
</dbReference>
<sequence length="479" mass="52210">MAERQEITVLPSPAILSSSSAALHRSLLATGLGHEATISHLNETIVPGLNQSSRSSRYYGFVTGGCTPSALAADKIVSAYDQNVSVHLPNESITTEVEDAALRMLIELLDLGGGWEHRIFTTGATASNILGLACGREAVVKWAGEKKGVEVSVAKHGLLQAMKRVGMEELRVLTCDEHSSLRKACSVVGLGHDAVVNVGRAGRASGFDFNKLEQELSVAGRKSIIAVSCAEVNTGLFATRGKDDMERIRRLADEHGAWVHVDAAFGLMARVLDDAEEFATIKKGVEGMELPDSITGDGHKLLNVPYDCGFFFSRHLGIGEQVFQNPGAPYLSTSAASIPSPLSIGLENSRRFRALPVYANLISFGKQGFREMLARQIRFSRRIARYMMESEAFELLPPSEQLDADPISLTYMIVLFRAKDGAVNGDLIKRINDQRRIYCSGTRWGGKPAVRFAVSNHQVDIERDWLVVKEVLDSAILNN</sequence>
<evidence type="ECO:0000256" key="2">
    <source>
        <dbReference type="ARBA" id="ARBA00009533"/>
    </source>
</evidence>
<dbReference type="InterPro" id="IPR015424">
    <property type="entry name" value="PyrdxlP-dep_Trfase"/>
</dbReference>
<evidence type="ECO:0000313" key="7">
    <source>
        <dbReference type="EMBL" id="KAG8626185.1"/>
    </source>
</evidence>
<dbReference type="Gene3D" id="3.90.1150.10">
    <property type="entry name" value="Aspartate Aminotransferase, domain 1"/>
    <property type="match status" value="1"/>
</dbReference>
<dbReference type="InterPro" id="IPR015422">
    <property type="entry name" value="PyrdxlP-dep_Trfase_small"/>
</dbReference>
<evidence type="ECO:0000313" key="8">
    <source>
        <dbReference type="Proteomes" id="UP000809789"/>
    </source>
</evidence>